<feature type="domain" description="PPM-type phosphatase" evidence="1">
    <location>
        <begin position="147"/>
        <end position="342"/>
    </location>
</feature>
<dbReference type="Pfam" id="PF07228">
    <property type="entry name" value="SpoIIE"/>
    <property type="match status" value="1"/>
</dbReference>
<dbReference type="InterPro" id="IPR001932">
    <property type="entry name" value="PPM-type_phosphatase-like_dom"/>
</dbReference>
<dbReference type="InterPro" id="IPR039248">
    <property type="entry name" value="Ptase_RsbX"/>
</dbReference>
<comment type="caution">
    <text evidence="2">The sequence shown here is derived from an EMBL/GenBank/DDBJ whole genome shotgun (WGS) entry which is preliminary data.</text>
</comment>
<dbReference type="AlphaFoldDB" id="A0A365GXK3"/>
<dbReference type="Gene3D" id="3.30.565.10">
    <property type="entry name" value="Histidine kinase-like ATPase, C-terminal domain"/>
    <property type="match status" value="1"/>
</dbReference>
<dbReference type="Gene3D" id="3.60.40.10">
    <property type="entry name" value="PPM-type phosphatase domain"/>
    <property type="match status" value="1"/>
</dbReference>
<keyword evidence="3" id="KW-1185">Reference proteome</keyword>
<dbReference type="SMART" id="SM00331">
    <property type="entry name" value="PP2C_SIG"/>
    <property type="match status" value="1"/>
</dbReference>
<sequence length="346" mass="35724">MDPVTGWTAGPAPGESVWLRIEEASSAAGARRQAAAIAAPLGFSAQRLAEIQLAATEAATNLQRHAVQGEMVLSTVRTGDSVALDLVCMDTGPGMADVSRSLRDGHTTGGTLGVGLGTISRLADAFDLHSLPDRGTVMTARFALEPQPEGGYATGGLIRPLLGEEVSGDRFAFCVSEGVGYAMLCDGLGHGPLAARASEEAVRAFRDLPGRPSPEAILRRLHAALAGTRGGALAVAAIDAGRGSVAFAGLGNVAGWIVRPDGRQGMISAPGIAGHQARTFREHRYTLPAGATVLLHSDGLTDRWKPADYPGLFSRGPLVAAGALMRDAGVRRDDRAILAVKAVDDG</sequence>
<reference evidence="2 3" key="1">
    <citation type="submission" date="2018-06" db="EMBL/GenBank/DDBJ databases">
        <title>Actinomadura craniellae sp. nov. isolated from marine sponge Craniella sp.</title>
        <authorList>
            <person name="Li L."/>
            <person name="Xu Q.H."/>
            <person name="Lin H.W."/>
            <person name="Lu Y.H."/>
        </authorList>
    </citation>
    <scope>NUCLEOTIDE SEQUENCE [LARGE SCALE GENOMIC DNA]</scope>
    <source>
        <strain evidence="2 3">LHW63021</strain>
    </source>
</reference>
<dbReference type="Proteomes" id="UP000251891">
    <property type="component" value="Unassembled WGS sequence"/>
</dbReference>
<organism evidence="2 3">
    <name type="scientific">Actinomadura craniellae</name>
    <dbReference type="NCBI Taxonomy" id="2231787"/>
    <lineage>
        <taxon>Bacteria</taxon>
        <taxon>Bacillati</taxon>
        <taxon>Actinomycetota</taxon>
        <taxon>Actinomycetes</taxon>
        <taxon>Streptosporangiales</taxon>
        <taxon>Thermomonosporaceae</taxon>
        <taxon>Actinomadura</taxon>
    </lineage>
</organism>
<dbReference type="InterPro" id="IPR036890">
    <property type="entry name" value="HATPase_C_sf"/>
</dbReference>
<dbReference type="Pfam" id="PF13581">
    <property type="entry name" value="HATPase_c_2"/>
    <property type="match status" value="1"/>
</dbReference>
<name>A0A365GXK3_9ACTN</name>
<dbReference type="OrthoDB" id="479131at2"/>
<dbReference type="PANTHER" id="PTHR35801">
    <property type="entry name" value="PHOSPHOSERINE PHOSPHATASE RSBX"/>
    <property type="match status" value="1"/>
</dbReference>
<evidence type="ECO:0000313" key="2">
    <source>
        <dbReference type="EMBL" id="RAY11565.1"/>
    </source>
</evidence>
<accession>A0A365GXK3</accession>
<dbReference type="SUPFAM" id="SSF81606">
    <property type="entry name" value="PP2C-like"/>
    <property type="match status" value="1"/>
</dbReference>
<dbReference type="InterPro" id="IPR003594">
    <property type="entry name" value="HATPase_dom"/>
</dbReference>
<protein>
    <submittedName>
        <fullName evidence="2">Transcriptional regulator</fullName>
    </submittedName>
</protein>
<dbReference type="PANTHER" id="PTHR35801:SF1">
    <property type="entry name" value="PHOSPHOSERINE PHOSPHATASE RSBX"/>
    <property type="match status" value="1"/>
</dbReference>
<dbReference type="SUPFAM" id="SSF55874">
    <property type="entry name" value="ATPase domain of HSP90 chaperone/DNA topoisomerase II/histidine kinase"/>
    <property type="match status" value="1"/>
</dbReference>
<proteinExistence type="predicted"/>
<dbReference type="InterPro" id="IPR036457">
    <property type="entry name" value="PPM-type-like_dom_sf"/>
</dbReference>
<dbReference type="EMBL" id="QLYX01000018">
    <property type="protein sequence ID" value="RAY11565.1"/>
    <property type="molecule type" value="Genomic_DNA"/>
</dbReference>
<gene>
    <name evidence="2" type="ORF">DPM19_30150</name>
</gene>
<evidence type="ECO:0000313" key="3">
    <source>
        <dbReference type="Proteomes" id="UP000251891"/>
    </source>
</evidence>
<evidence type="ECO:0000259" key="1">
    <source>
        <dbReference type="SMART" id="SM00331"/>
    </source>
</evidence>